<evidence type="ECO:0000313" key="1">
    <source>
        <dbReference type="EMBL" id="JAD95387.1"/>
    </source>
</evidence>
<accession>A0A0A9EH66</accession>
<reference evidence="1" key="2">
    <citation type="journal article" date="2015" name="Data Brief">
        <title>Shoot transcriptome of the giant reed, Arundo donax.</title>
        <authorList>
            <person name="Barrero R.A."/>
            <person name="Guerrero F.D."/>
            <person name="Moolhuijzen P."/>
            <person name="Goolsby J.A."/>
            <person name="Tidwell J."/>
            <person name="Bellgard S.E."/>
            <person name="Bellgard M.I."/>
        </authorList>
    </citation>
    <scope>NUCLEOTIDE SEQUENCE</scope>
    <source>
        <tissue evidence="1">Shoot tissue taken approximately 20 cm above the soil surface</tissue>
    </source>
</reference>
<dbReference type="AlphaFoldDB" id="A0A0A9EH66"/>
<proteinExistence type="predicted"/>
<protein>
    <submittedName>
        <fullName evidence="1">Uncharacterized protein</fullName>
    </submittedName>
</protein>
<name>A0A0A9EH66_ARUDO</name>
<reference evidence="1" key="1">
    <citation type="submission" date="2014-09" db="EMBL/GenBank/DDBJ databases">
        <authorList>
            <person name="Magalhaes I.L.F."/>
            <person name="Oliveira U."/>
            <person name="Santos F.R."/>
            <person name="Vidigal T.H.D.A."/>
            <person name="Brescovit A.D."/>
            <person name="Santos A.J."/>
        </authorList>
    </citation>
    <scope>NUCLEOTIDE SEQUENCE</scope>
    <source>
        <tissue evidence="1">Shoot tissue taken approximately 20 cm above the soil surface</tissue>
    </source>
</reference>
<organism evidence="1">
    <name type="scientific">Arundo donax</name>
    <name type="common">Giant reed</name>
    <name type="synonym">Donax arundinaceus</name>
    <dbReference type="NCBI Taxonomy" id="35708"/>
    <lineage>
        <taxon>Eukaryota</taxon>
        <taxon>Viridiplantae</taxon>
        <taxon>Streptophyta</taxon>
        <taxon>Embryophyta</taxon>
        <taxon>Tracheophyta</taxon>
        <taxon>Spermatophyta</taxon>
        <taxon>Magnoliopsida</taxon>
        <taxon>Liliopsida</taxon>
        <taxon>Poales</taxon>
        <taxon>Poaceae</taxon>
        <taxon>PACMAD clade</taxon>
        <taxon>Arundinoideae</taxon>
        <taxon>Arundineae</taxon>
        <taxon>Arundo</taxon>
    </lineage>
</organism>
<sequence>MMRTGRCRIFFQKPVALFASQEQCHNAM</sequence>
<dbReference type="EMBL" id="GBRH01202508">
    <property type="protein sequence ID" value="JAD95387.1"/>
    <property type="molecule type" value="Transcribed_RNA"/>
</dbReference>